<evidence type="ECO:0000259" key="1">
    <source>
        <dbReference type="Pfam" id="PF13383"/>
    </source>
</evidence>
<name>A0AAN8JQ93_PATCE</name>
<protein>
    <recommendedName>
        <fullName evidence="1">Methyltransferase domain-containing protein</fullName>
    </recommendedName>
</protein>
<organism evidence="2 3">
    <name type="scientific">Patella caerulea</name>
    <name type="common">Rayed Mediterranean limpet</name>
    <dbReference type="NCBI Taxonomy" id="87958"/>
    <lineage>
        <taxon>Eukaryota</taxon>
        <taxon>Metazoa</taxon>
        <taxon>Spiralia</taxon>
        <taxon>Lophotrochozoa</taxon>
        <taxon>Mollusca</taxon>
        <taxon>Gastropoda</taxon>
        <taxon>Patellogastropoda</taxon>
        <taxon>Patelloidea</taxon>
        <taxon>Patellidae</taxon>
        <taxon>Patella</taxon>
    </lineage>
</organism>
<sequence length="346" mass="39542">MNGKVTKLVAVVALVLLIMYVLNDYYTGVNNQIRLLSAISDVKKDQVSQKQEMTTLLKSALQNVKKEQVAQKLEQAALLKSAIKDVKKEQATQLKEQQGALTYFRDGIWVLPTQAELSKLSAKDLTILYFGYIEQIQVKCNKRTRLGNIADGGWDMCEDKPYKPENNSLVYSFGINGDFSFDDAIGERLNARVHSFDPSMGKTKDHKRNEHVFFHATGIADYTGKAPGNGWKMKTLSAIREELEHEEENISVLKMDIESWEWKVLPQAFAAGELKNIKQIFVEFHTCGNCPDVSNQLTRALTLLKNFYDIGLRIFWMHKNSVCSYTCKFTNVKRTRCQEVYFLKKQ</sequence>
<dbReference type="Pfam" id="PF13383">
    <property type="entry name" value="Methyltransf_22"/>
    <property type="match status" value="1"/>
</dbReference>
<feature type="domain" description="Methyltransferase" evidence="1">
    <location>
        <begin position="135"/>
        <end position="333"/>
    </location>
</feature>
<evidence type="ECO:0000313" key="2">
    <source>
        <dbReference type="EMBL" id="KAK6181072.1"/>
    </source>
</evidence>
<gene>
    <name evidence="2" type="ORF">SNE40_009008</name>
</gene>
<keyword evidence="3" id="KW-1185">Reference proteome</keyword>
<evidence type="ECO:0000313" key="3">
    <source>
        <dbReference type="Proteomes" id="UP001347796"/>
    </source>
</evidence>
<dbReference type="InterPro" id="IPR026913">
    <property type="entry name" value="METTL24"/>
</dbReference>
<dbReference type="PANTHER" id="PTHR32026">
    <property type="entry name" value="METHYLTRANSFERASE-LIKE PROTEIN 24"/>
    <property type="match status" value="1"/>
</dbReference>
<dbReference type="InterPro" id="IPR025714">
    <property type="entry name" value="Methyltranfer_dom"/>
</dbReference>
<proteinExistence type="predicted"/>
<dbReference type="EMBL" id="JAZGQO010000007">
    <property type="protein sequence ID" value="KAK6181072.1"/>
    <property type="molecule type" value="Genomic_DNA"/>
</dbReference>
<accession>A0AAN8JQ93</accession>
<dbReference type="AlphaFoldDB" id="A0AAN8JQ93"/>
<comment type="caution">
    <text evidence="2">The sequence shown here is derived from an EMBL/GenBank/DDBJ whole genome shotgun (WGS) entry which is preliminary data.</text>
</comment>
<dbReference type="Proteomes" id="UP001347796">
    <property type="component" value="Unassembled WGS sequence"/>
</dbReference>
<reference evidence="2 3" key="1">
    <citation type="submission" date="2024-01" db="EMBL/GenBank/DDBJ databases">
        <title>The genome of the rayed Mediterranean limpet Patella caerulea (Linnaeus, 1758).</title>
        <authorList>
            <person name="Anh-Thu Weber A."/>
            <person name="Halstead-Nussloch G."/>
        </authorList>
    </citation>
    <scope>NUCLEOTIDE SEQUENCE [LARGE SCALE GENOMIC DNA]</scope>
    <source>
        <strain evidence="2">AATW-2023a</strain>
        <tissue evidence="2">Whole specimen</tissue>
    </source>
</reference>
<dbReference type="PANTHER" id="PTHR32026:SF10">
    <property type="entry name" value="METHYLTRANSFERASE-LIKE PROTEIN 24-RELATED"/>
    <property type="match status" value="1"/>
</dbReference>